<sequence length="689" mass="75005">MTQRKFDPARDGLDEDPPRSPIPRSDFHSVMRQAFSRRALLKGGLGAAVIGLFGLPLSGGAVRAARPAASPSTLLGFECVPTSAADAVSVPPGYRVQVFLPWGEPICGTYPDFDRHGGNSASEQAEQMGMHHDGMHFFPAEDATGRPRSDAGLLVMNHEYVDWLFLHPRGPTLTAPRPADEVLKEMNAHGVSVCSVRRGEDGEWTLVRDVRNRRITACTPMTVTGPARGHRLMRTAYSPEGTRARGTMNNCSHGVTPWGTYLTCEENWNHYFGYRDAAARPALDRYSVSHAPGRFGWYSTRGWETVPSEADPDALFARFDATAQGPRAETDYRNEPHTFGWIVEIDPNDPHSTPVKRTALGRFAHEGIVFQPPVEGRPLVAYSGDDATFEYIYKYVSRHPYRAVDAGGHLLDDGTLYVARFEPDGRGRWLALRHGENGLTAENGFADQGEVLIHARLAADHVGATAMDRPEWGAVHPQSREVYFTLTNNTSRTAGQGDPANPRGPNPFGHIVRWREDAALPASADDPAVEGFAWDIFAFAGDERSGSVAGKPLDAGNIFAAPDGLWFDGDGRLWIQCDVSAEVVNQGPHARFGNNQMLCADPATGDLRRFLVGPVGQEITGVVGTPDGRTLFVNVQHPGETTSLDAFRQGRYTSHWPDGAPHRPRSACLVITREDGGVIGGGTPPDPAA</sequence>
<dbReference type="EMBL" id="JACCJZ010000017">
    <property type="protein sequence ID" value="NYZ63218.1"/>
    <property type="molecule type" value="Genomic_DNA"/>
</dbReference>
<reference evidence="3 4" key="1">
    <citation type="submission" date="2020-07" db="EMBL/GenBank/DDBJ databases">
        <title>isolation of Luteimonas sp. SJ-16.</title>
        <authorList>
            <person name="Huang X.-X."/>
            <person name="Xu L."/>
            <person name="Sun J.-Q."/>
        </authorList>
    </citation>
    <scope>NUCLEOTIDE SEQUENCE [LARGE SCALE GENOMIC DNA]</scope>
    <source>
        <strain evidence="3 4">SJ-16</strain>
    </source>
</reference>
<feature type="region of interest" description="Disordered" evidence="1">
    <location>
        <begin position="1"/>
        <end position="26"/>
    </location>
</feature>
<protein>
    <submittedName>
        <fullName evidence="3">PhoX family phosphatase</fullName>
    </submittedName>
</protein>
<evidence type="ECO:0000313" key="4">
    <source>
        <dbReference type="Proteomes" id="UP000589896"/>
    </source>
</evidence>
<dbReference type="SUPFAM" id="SSF63829">
    <property type="entry name" value="Calcium-dependent phosphotriesterase"/>
    <property type="match status" value="1"/>
</dbReference>
<dbReference type="RefSeq" id="WP_180545426.1">
    <property type="nucleotide sequence ID" value="NZ_JACCJZ010000017.1"/>
</dbReference>
<evidence type="ECO:0000256" key="1">
    <source>
        <dbReference type="SAM" id="MobiDB-lite"/>
    </source>
</evidence>
<accession>A0A7Z0U0F0</accession>
<comment type="caution">
    <text evidence="3">The sequence shown here is derived from an EMBL/GenBank/DDBJ whole genome shotgun (WGS) entry which is preliminary data.</text>
</comment>
<gene>
    <name evidence="3" type="ORF">H0E82_10645</name>
</gene>
<dbReference type="InterPro" id="IPR008557">
    <property type="entry name" value="PhoX"/>
</dbReference>
<dbReference type="PROSITE" id="PS51318">
    <property type="entry name" value="TAT"/>
    <property type="match status" value="1"/>
</dbReference>
<keyword evidence="2" id="KW-1133">Transmembrane helix</keyword>
<dbReference type="Pfam" id="PF05787">
    <property type="entry name" value="PhoX"/>
    <property type="match status" value="1"/>
</dbReference>
<evidence type="ECO:0000313" key="3">
    <source>
        <dbReference type="EMBL" id="NYZ63218.1"/>
    </source>
</evidence>
<keyword evidence="2" id="KW-0812">Transmembrane</keyword>
<dbReference type="PANTHER" id="PTHR35399">
    <property type="entry name" value="SLR8030 PROTEIN"/>
    <property type="match status" value="1"/>
</dbReference>
<proteinExistence type="predicted"/>
<evidence type="ECO:0000256" key="2">
    <source>
        <dbReference type="SAM" id="Phobius"/>
    </source>
</evidence>
<dbReference type="AlphaFoldDB" id="A0A7Z0U0F0"/>
<feature type="compositionally biased region" description="Basic and acidic residues" evidence="1">
    <location>
        <begin position="1"/>
        <end position="18"/>
    </location>
</feature>
<dbReference type="PANTHER" id="PTHR35399:SF2">
    <property type="entry name" value="DUF839 DOMAIN-CONTAINING PROTEIN"/>
    <property type="match status" value="1"/>
</dbReference>
<dbReference type="Proteomes" id="UP000589896">
    <property type="component" value="Unassembled WGS sequence"/>
</dbReference>
<name>A0A7Z0U0F0_9GAMM</name>
<dbReference type="InterPro" id="IPR006311">
    <property type="entry name" value="TAT_signal"/>
</dbReference>
<feature type="transmembrane region" description="Helical" evidence="2">
    <location>
        <begin position="39"/>
        <end position="57"/>
    </location>
</feature>
<keyword evidence="4" id="KW-1185">Reference proteome</keyword>
<keyword evidence="2" id="KW-0472">Membrane</keyword>
<organism evidence="3 4">
    <name type="scientific">Luteimonas deserti</name>
    <dbReference type="NCBI Taxonomy" id="2752306"/>
    <lineage>
        <taxon>Bacteria</taxon>
        <taxon>Pseudomonadati</taxon>
        <taxon>Pseudomonadota</taxon>
        <taxon>Gammaproteobacteria</taxon>
        <taxon>Lysobacterales</taxon>
        <taxon>Lysobacteraceae</taxon>
        <taxon>Luteimonas</taxon>
    </lineage>
</organism>